<dbReference type="AlphaFoldDB" id="A0AAV2RQ96"/>
<feature type="non-terminal residue" evidence="1">
    <location>
        <position position="1"/>
    </location>
</feature>
<dbReference type="SUPFAM" id="SSF48403">
    <property type="entry name" value="Ankyrin repeat"/>
    <property type="match status" value="1"/>
</dbReference>
<proteinExistence type="predicted"/>
<organism evidence="1 2">
    <name type="scientific">Meganyctiphanes norvegica</name>
    <name type="common">Northern krill</name>
    <name type="synonym">Thysanopoda norvegica</name>
    <dbReference type="NCBI Taxonomy" id="48144"/>
    <lineage>
        <taxon>Eukaryota</taxon>
        <taxon>Metazoa</taxon>
        <taxon>Ecdysozoa</taxon>
        <taxon>Arthropoda</taxon>
        <taxon>Crustacea</taxon>
        <taxon>Multicrustacea</taxon>
        <taxon>Malacostraca</taxon>
        <taxon>Eumalacostraca</taxon>
        <taxon>Eucarida</taxon>
        <taxon>Euphausiacea</taxon>
        <taxon>Euphausiidae</taxon>
        <taxon>Meganyctiphanes</taxon>
    </lineage>
</organism>
<dbReference type="Proteomes" id="UP001497623">
    <property type="component" value="Unassembled WGS sequence"/>
</dbReference>
<keyword evidence="2" id="KW-1185">Reference proteome</keyword>
<evidence type="ECO:0000313" key="2">
    <source>
        <dbReference type="Proteomes" id="UP001497623"/>
    </source>
</evidence>
<dbReference type="InterPro" id="IPR002110">
    <property type="entry name" value="Ankyrin_rpt"/>
</dbReference>
<gene>
    <name evidence="1" type="ORF">MNOR_LOCUS27397</name>
</gene>
<name>A0AAV2RQ96_MEGNR</name>
<sequence>KALLDAARDGKTVDVAKYLKYGANVNQQDSKGGWCALWHAAGRGDVETVAVILEQRSGPVDLHLKSNRNGRTPLAVARFNSNDTSYSEARRMRFRQIVKMMQNAGATH</sequence>
<accession>A0AAV2RQ96</accession>
<dbReference type="Gene3D" id="1.25.40.20">
    <property type="entry name" value="Ankyrin repeat-containing domain"/>
    <property type="match status" value="1"/>
</dbReference>
<dbReference type="Pfam" id="PF12796">
    <property type="entry name" value="Ank_2"/>
    <property type="match status" value="1"/>
</dbReference>
<comment type="caution">
    <text evidence="1">The sequence shown here is derived from an EMBL/GenBank/DDBJ whole genome shotgun (WGS) entry which is preliminary data.</text>
</comment>
<reference evidence="1 2" key="1">
    <citation type="submission" date="2024-05" db="EMBL/GenBank/DDBJ databases">
        <authorList>
            <person name="Wallberg A."/>
        </authorList>
    </citation>
    <scope>NUCLEOTIDE SEQUENCE [LARGE SCALE GENOMIC DNA]</scope>
</reference>
<evidence type="ECO:0000313" key="1">
    <source>
        <dbReference type="EMBL" id="CAL4134279.1"/>
    </source>
</evidence>
<dbReference type="InterPro" id="IPR036770">
    <property type="entry name" value="Ankyrin_rpt-contain_sf"/>
</dbReference>
<dbReference type="EMBL" id="CAXKWB010028770">
    <property type="protein sequence ID" value="CAL4134279.1"/>
    <property type="molecule type" value="Genomic_DNA"/>
</dbReference>
<evidence type="ECO:0008006" key="3">
    <source>
        <dbReference type="Google" id="ProtNLM"/>
    </source>
</evidence>
<protein>
    <recommendedName>
        <fullName evidence="3">Ankyrin repeat domain-containing protein</fullName>
    </recommendedName>
</protein>